<protein>
    <recommendedName>
        <fullName evidence="9">Ferritin</fullName>
        <ecNumber evidence="9">1.16.3.2</ecNumber>
    </recommendedName>
</protein>
<evidence type="ECO:0000256" key="3">
    <source>
        <dbReference type="ARBA" id="ARBA00022434"/>
    </source>
</evidence>
<dbReference type="Proteomes" id="UP000182135">
    <property type="component" value="Unassembled WGS sequence"/>
</dbReference>
<evidence type="ECO:0000313" key="12">
    <source>
        <dbReference type="Proteomes" id="UP000182135"/>
    </source>
</evidence>
<dbReference type="InterPro" id="IPR008331">
    <property type="entry name" value="Ferritin_DPS_dom"/>
</dbReference>
<keyword evidence="6 8" id="KW-0408">Iron</keyword>
<dbReference type="InterPro" id="IPR001519">
    <property type="entry name" value="Ferritin"/>
</dbReference>
<dbReference type="Gene3D" id="1.20.1260.10">
    <property type="match status" value="1"/>
</dbReference>
<evidence type="ECO:0000259" key="10">
    <source>
        <dbReference type="PROSITE" id="PS50905"/>
    </source>
</evidence>
<proteinExistence type="inferred from homology"/>
<sequence>MREIYYNKDGEHIMLTEKVAKLMNEQINHEFYSAYLYLSFSNYFVENGLNGFANWYQVQAQEERDHAMLLVKYLQNNEVKVNYESIKRPDNTWANSMEVLRAGLEHEKYITDLIHDIYTEAQENKDYRSLQFLDWYVKEQGEEEMNANELIKKFELFGDDTRALYLLDQELEARVYAAPSLVL</sequence>
<dbReference type="Pfam" id="PF00210">
    <property type="entry name" value="Ferritin"/>
    <property type="match status" value="1"/>
</dbReference>
<gene>
    <name evidence="11" type="ORF">SAMN04487885_12828</name>
</gene>
<evidence type="ECO:0000256" key="2">
    <source>
        <dbReference type="ARBA" id="ARBA00006950"/>
    </source>
</evidence>
<feature type="binding site" evidence="8">
    <location>
        <position position="30"/>
    </location>
    <ligand>
        <name>Fe cation</name>
        <dbReference type="ChEBI" id="CHEBI:24875"/>
        <label>1</label>
    </ligand>
</feature>
<evidence type="ECO:0000256" key="5">
    <source>
        <dbReference type="ARBA" id="ARBA00023002"/>
    </source>
</evidence>
<dbReference type="InterPro" id="IPR012347">
    <property type="entry name" value="Ferritin-like"/>
</dbReference>
<accession>A0A1I2PIY8</accession>
<feature type="binding site" evidence="8">
    <location>
        <position position="107"/>
    </location>
    <ligand>
        <name>Fe cation</name>
        <dbReference type="ChEBI" id="CHEBI:24875"/>
        <label>1</label>
    </ligand>
</feature>
<dbReference type="PANTHER" id="PTHR11431">
    <property type="entry name" value="FERRITIN"/>
    <property type="match status" value="1"/>
</dbReference>
<feature type="domain" description="Ferritin-like diiron" evidence="10">
    <location>
        <begin position="13"/>
        <end position="158"/>
    </location>
</feature>
<keyword evidence="9" id="KW-0963">Cytoplasm</keyword>
<reference evidence="11 12" key="1">
    <citation type="submission" date="2016-10" db="EMBL/GenBank/DDBJ databases">
        <authorList>
            <person name="de Groot N.N."/>
        </authorList>
    </citation>
    <scope>NUCLEOTIDE SEQUENCE [LARGE SCALE GENOMIC DNA]</scope>
    <source>
        <strain evidence="11 12">NLAE-zl-G419</strain>
    </source>
</reference>
<evidence type="ECO:0000256" key="8">
    <source>
        <dbReference type="PIRSR" id="PIRSR601519-1"/>
    </source>
</evidence>
<keyword evidence="4 8" id="KW-0479">Metal-binding</keyword>
<feature type="binding site" evidence="8">
    <location>
        <position position="66"/>
    </location>
    <ligand>
        <name>Fe cation</name>
        <dbReference type="ChEBI" id="CHEBI:24875"/>
        <label>1</label>
    </ligand>
</feature>
<comment type="similarity">
    <text evidence="2 9">Belongs to the ferritin family. Prokaryotic subfamily.</text>
</comment>
<keyword evidence="5" id="KW-0560">Oxidoreductase</keyword>
<dbReference type="AlphaFoldDB" id="A0A1I2PIY8"/>
<evidence type="ECO:0000256" key="9">
    <source>
        <dbReference type="RuleBase" id="RU361145"/>
    </source>
</evidence>
<dbReference type="STRING" id="1529.SAMN04487885_12828"/>
<dbReference type="InterPro" id="IPR041719">
    <property type="entry name" value="Ferritin_prok"/>
</dbReference>
<comment type="function">
    <text evidence="1 9">Iron-storage protein.</text>
</comment>
<name>A0A1I2PIY8_9CLOT</name>
<comment type="subcellular location">
    <subcellularLocation>
        <location evidence="9">Cytoplasm</location>
    </subcellularLocation>
</comment>
<dbReference type="GO" id="GO:0004322">
    <property type="term" value="F:ferroxidase activity"/>
    <property type="evidence" value="ECO:0007669"/>
    <property type="project" value="TreeGrafter"/>
</dbReference>
<evidence type="ECO:0000256" key="7">
    <source>
        <dbReference type="ARBA" id="ARBA00048035"/>
    </source>
</evidence>
<dbReference type="SUPFAM" id="SSF47240">
    <property type="entry name" value="Ferritin-like"/>
    <property type="match status" value="1"/>
</dbReference>
<dbReference type="GO" id="GO:0006879">
    <property type="term" value="P:intracellular iron ion homeostasis"/>
    <property type="evidence" value="ECO:0007669"/>
    <property type="project" value="UniProtKB-KW"/>
</dbReference>
<dbReference type="GO" id="GO:0008199">
    <property type="term" value="F:ferric iron binding"/>
    <property type="evidence" value="ECO:0007669"/>
    <property type="project" value="InterPro"/>
</dbReference>
<dbReference type="GO" id="GO:0042802">
    <property type="term" value="F:identical protein binding"/>
    <property type="evidence" value="ECO:0007669"/>
    <property type="project" value="UniProtKB-ARBA"/>
</dbReference>
<keyword evidence="3 9" id="KW-0409">Iron storage</keyword>
<organism evidence="11 12">
    <name type="scientific">Clostridium cadaveris</name>
    <dbReference type="NCBI Taxonomy" id="1529"/>
    <lineage>
        <taxon>Bacteria</taxon>
        <taxon>Bacillati</taxon>
        <taxon>Bacillota</taxon>
        <taxon>Clostridia</taxon>
        <taxon>Eubacteriales</taxon>
        <taxon>Clostridiaceae</taxon>
        <taxon>Clostridium</taxon>
    </lineage>
</organism>
<dbReference type="PANTHER" id="PTHR11431:SF127">
    <property type="entry name" value="BACTERIAL NON-HEME FERRITIN"/>
    <property type="match status" value="1"/>
</dbReference>
<evidence type="ECO:0000313" key="11">
    <source>
        <dbReference type="EMBL" id="SFG13957.1"/>
    </source>
</evidence>
<dbReference type="CDD" id="cd01055">
    <property type="entry name" value="Nonheme_Ferritin"/>
    <property type="match status" value="1"/>
</dbReference>
<dbReference type="EC" id="1.16.3.2" evidence="9"/>
<keyword evidence="12" id="KW-1185">Reference proteome</keyword>
<evidence type="ECO:0000256" key="1">
    <source>
        <dbReference type="ARBA" id="ARBA00002485"/>
    </source>
</evidence>
<dbReference type="InterPro" id="IPR009040">
    <property type="entry name" value="Ferritin-like_diiron"/>
</dbReference>
<dbReference type="PROSITE" id="PS50905">
    <property type="entry name" value="FERRITIN_LIKE"/>
    <property type="match status" value="1"/>
</dbReference>
<evidence type="ECO:0000256" key="6">
    <source>
        <dbReference type="ARBA" id="ARBA00023004"/>
    </source>
</evidence>
<dbReference type="EMBL" id="FOOE01000028">
    <property type="protein sequence ID" value="SFG13957.1"/>
    <property type="molecule type" value="Genomic_DNA"/>
</dbReference>
<dbReference type="GO" id="GO:0008198">
    <property type="term" value="F:ferrous iron binding"/>
    <property type="evidence" value="ECO:0007669"/>
    <property type="project" value="TreeGrafter"/>
</dbReference>
<feature type="binding site" evidence="8">
    <location>
        <position position="63"/>
    </location>
    <ligand>
        <name>Fe cation</name>
        <dbReference type="ChEBI" id="CHEBI:24875"/>
        <label>1</label>
    </ligand>
</feature>
<comment type="catalytic activity">
    <reaction evidence="7 9">
        <text>4 Fe(2+) + O2 + 6 H2O = 4 iron(III) oxide-hydroxide + 12 H(+)</text>
        <dbReference type="Rhea" id="RHEA:11972"/>
        <dbReference type="ChEBI" id="CHEBI:15377"/>
        <dbReference type="ChEBI" id="CHEBI:15378"/>
        <dbReference type="ChEBI" id="CHEBI:15379"/>
        <dbReference type="ChEBI" id="CHEBI:29033"/>
        <dbReference type="ChEBI" id="CHEBI:78619"/>
        <dbReference type="EC" id="1.16.3.2"/>
    </reaction>
</comment>
<evidence type="ECO:0000256" key="4">
    <source>
        <dbReference type="ARBA" id="ARBA00022723"/>
    </source>
</evidence>
<feature type="binding site" evidence="8">
    <location>
        <position position="140"/>
    </location>
    <ligand>
        <name>Fe cation</name>
        <dbReference type="ChEBI" id="CHEBI:24875"/>
        <label>1</label>
    </ligand>
</feature>
<dbReference type="InterPro" id="IPR009078">
    <property type="entry name" value="Ferritin-like_SF"/>
</dbReference>
<dbReference type="eggNOG" id="COG1528">
    <property type="taxonomic scope" value="Bacteria"/>
</dbReference>
<dbReference type="FunFam" id="1.20.1260.10:FF:000001">
    <property type="entry name" value="Non-heme ferritin"/>
    <property type="match status" value="1"/>
</dbReference>
<dbReference type="GO" id="GO:0006826">
    <property type="term" value="P:iron ion transport"/>
    <property type="evidence" value="ECO:0007669"/>
    <property type="project" value="InterPro"/>
</dbReference>
<dbReference type="GO" id="GO:0005829">
    <property type="term" value="C:cytosol"/>
    <property type="evidence" value="ECO:0007669"/>
    <property type="project" value="TreeGrafter"/>
</dbReference>